<reference evidence="2 3" key="1">
    <citation type="submission" date="2014-10" db="EMBL/GenBank/DDBJ databases">
        <title>Draft genome of the hookworm Ancylostoma caninum.</title>
        <authorList>
            <person name="Mitreva M."/>
        </authorList>
    </citation>
    <scope>NUCLEOTIDE SEQUENCE [LARGE SCALE GENOMIC DNA]</scope>
    <source>
        <strain evidence="2 3">Baltimore</strain>
    </source>
</reference>
<feature type="compositionally biased region" description="Basic and acidic residues" evidence="1">
    <location>
        <begin position="59"/>
        <end position="69"/>
    </location>
</feature>
<evidence type="ECO:0000313" key="2">
    <source>
        <dbReference type="EMBL" id="RCN48857.1"/>
    </source>
</evidence>
<dbReference type="OrthoDB" id="365640at2759"/>
<keyword evidence="3" id="KW-1185">Reference proteome</keyword>
<dbReference type="AlphaFoldDB" id="A0A368H0W8"/>
<organism evidence="2 3">
    <name type="scientific">Ancylostoma caninum</name>
    <name type="common">Dog hookworm</name>
    <dbReference type="NCBI Taxonomy" id="29170"/>
    <lineage>
        <taxon>Eukaryota</taxon>
        <taxon>Metazoa</taxon>
        <taxon>Ecdysozoa</taxon>
        <taxon>Nematoda</taxon>
        <taxon>Chromadorea</taxon>
        <taxon>Rhabditida</taxon>
        <taxon>Rhabditina</taxon>
        <taxon>Rhabditomorpha</taxon>
        <taxon>Strongyloidea</taxon>
        <taxon>Ancylostomatidae</taxon>
        <taxon>Ancylostomatinae</taxon>
        <taxon>Ancylostoma</taxon>
    </lineage>
</organism>
<gene>
    <name evidence="2" type="ORF">ANCCAN_05141</name>
</gene>
<evidence type="ECO:0000313" key="3">
    <source>
        <dbReference type="Proteomes" id="UP000252519"/>
    </source>
</evidence>
<feature type="compositionally biased region" description="Basic and acidic residues" evidence="1">
    <location>
        <begin position="25"/>
        <end position="35"/>
    </location>
</feature>
<protein>
    <submittedName>
        <fullName evidence="2">Uncharacterized protein</fullName>
    </submittedName>
</protein>
<proteinExistence type="predicted"/>
<accession>A0A368H0W8</accession>
<dbReference type="Proteomes" id="UP000252519">
    <property type="component" value="Unassembled WGS sequence"/>
</dbReference>
<sequence>MSHTIVDIFRESYKGGTGERFAMARPKDQFDRSSDPLEGTTINRESYKGGTGERFAMARPKDQFDKSSDPLEGTTINRYGGSNQQCWVRTDRPFIHLGVLQGRNWREICNGSSERSVRQK</sequence>
<feature type="region of interest" description="Disordered" evidence="1">
    <location>
        <begin position="22"/>
        <end position="82"/>
    </location>
</feature>
<comment type="caution">
    <text evidence="2">The sequence shown here is derived from an EMBL/GenBank/DDBJ whole genome shotgun (WGS) entry which is preliminary data.</text>
</comment>
<dbReference type="EMBL" id="JOJR01000042">
    <property type="protein sequence ID" value="RCN48857.1"/>
    <property type="molecule type" value="Genomic_DNA"/>
</dbReference>
<name>A0A368H0W8_ANCCA</name>
<evidence type="ECO:0000256" key="1">
    <source>
        <dbReference type="SAM" id="MobiDB-lite"/>
    </source>
</evidence>